<evidence type="ECO:0000313" key="1">
    <source>
        <dbReference type="EMBL" id="KKL54342.1"/>
    </source>
</evidence>
<comment type="caution">
    <text evidence="1">The sequence shown here is derived from an EMBL/GenBank/DDBJ whole genome shotgun (WGS) entry which is preliminary data.</text>
</comment>
<dbReference type="AlphaFoldDB" id="A0A0F9FTB4"/>
<dbReference type="EMBL" id="LAZR01031234">
    <property type="protein sequence ID" value="KKL54342.1"/>
    <property type="molecule type" value="Genomic_DNA"/>
</dbReference>
<name>A0A0F9FTB4_9ZZZZ</name>
<organism evidence="1">
    <name type="scientific">marine sediment metagenome</name>
    <dbReference type="NCBI Taxonomy" id="412755"/>
    <lineage>
        <taxon>unclassified sequences</taxon>
        <taxon>metagenomes</taxon>
        <taxon>ecological metagenomes</taxon>
    </lineage>
</organism>
<protein>
    <submittedName>
        <fullName evidence="1">Uncharacterized protein</fullName>
    </submittedName>
</protein>
<reference evidence="1" key="1">
    <citation type="journal article" date="2015" name="Nature">
        <title>Complex archaea that bridge the gap between prokaryotes and eukaryotes.</title>
        <authorList>
            <person name="Spang A."/>
            <person name="Saw J.H."/>
            <person name="Jorgensen S.L."/>
            <person name="Zaremba-Niedzwiedzka K."/>
            <person name="Martijn J."/>
            <person name="Lind A.E."/>
            <person name="van Eijk R."/>
            <person name="Schleper C."/>
            <person name="Guy L."/>
            <person name="Ettema T.J."/>
        </authorList>
    </citation>
    <scope>NUCLEOTIDE SEQUENCE</scope>
</reference>
<gene>
    <name evidence="1" type="ORF">LCGC14_2266380</name>
</gene>
<proteinExistence type="predicted"/>
<accession>A0A0F9FTB4</accession>
<sequence length="270" mass="31153">MPKKVKAIPTPSQARIIRALRDYSIPDRPLWIDRYKWKPGYRGGEGKAPKLAAIDAPLNKSSIKVLDREGWIELIEQKIGYSTWIQKEWRVTEEGLAAIDGFEDEDFESTAALWTASDLLNVIEMRHPTPEWVFIRELRIGTGWVRQVKGEGEYIDGFALNCYPSKKYVKVAYEVKISRGDFLAELKNPDKREPFLRFSNQFFFVAPVGLINPEEVPEECGLIEIHGDSFAKVKVKAIWRACEKPTWSFMASLARNLSVDYKEYRDQFKS</sequence>